<dbReference type="EMBL" id="JAHQIW010003923">
    <property type="protein sequence ID" value="KAJ1360617.1"/>
    <property type="molecule type" value="Genomic_DNA"/>
</dbReference>
<protein>
    <submittedName>
        <fullName evidence="2">Uncharacterized protein</fullName>
    </submittedName>
</protein>
<evidence type="ECO:0000256" key="1">
    <source>
        <dbReference type="SAM" id="MobiDB-lite"/>
    </source>
</evidence>
<keyword evidence="3" id="KW-1185">Reference proteome</keyword>
<name>A0AAD5MLC3_PARTN</name>
<reference evidence="2" key="1">
    <citation type="submission" date="2021-06" db="EMBL/GenBank/DDBJ databases">
        <title>Parelaphostrongylus tenuis whole genome reference sequence.</title>
        <authorList>
            <person name="Garwood T.J."/>
            <person name="Larsen P.A."/>
            <person name="Fountain-Jones N.M."/>
            <person name="Garbe J.R."/>
            <person name="Macchietto M.G."/>
            <person name="Kania S.A."/>
            <person name="Gerhold R.W."/>
            <person name="Richards J.E."/>
            <person name="Wolf T.M."/>
        </authorList>
    </citation>
    <scope>NUCLEOTIDE SEQUENCE</scope>
    <source>
        <strain evidence="2">MNPRO001-30</strain>
        <tissue evidence="2">Meninges</tissue>
    </source>
</reference>
<proteinExistence type="predicted"/>
<gene>
    <name evidence="2" type="ORF">KIN20_019643</name>
</gene>
<evidence type="ECO:0000313" key="2">
    <source>
        <dbReference type="EMBL" id="KAJ1360617.1"/>
    </source>
</evidence>
<dbReference type="AlphaFoldDB" id="A0AAD5MLC3"/>
<evidence type="ECO:0000313" key="3">
    <source>
        <dbReference type="Proteomes" id="UP001196413"/>
    </source>
</evidence>
<dbReference type="Proteomes" id="UP001196413">
    <property type="component" value="Unassembled WGS sequence"/>
</dbReference>
<comment type="caution">
    <text evidence="2">The sequence shown here is derived from an EMBL/GenBank/DDBJ whole genome shotgun (WGS) entry which is preliminary data.</text>
</comment>
<sequence>MVTNVTKRAAADEINEVEGEGTKSKSAAGHWPQRFSLTEILTPRTSFIRTFKKVKQQGMSRAL</sequence>
<accession>A0AAD5MLC3</accession>
<feature type="region of interest" description="Disordered" evidence="1">
    <location>
        <begin position="1"/>
        <end position="30"/>
    </location>
</feature>
<organism evidence="2 3">
    <name type="scientific">Parelaphostrongylus tenuis</name>
    <name type="common">Meningeal worm</name>
    <dbReference type="NCBI Taxonomy" id="148309"/>
    <lineage>
        <taxon>Eukaryota</taxon>
        <taxon>Metazoa</taxon>
        <taxon>Ecdysozoa</taxon>
        <taxon>Nematoda</taxon>
        <taxon>Chromadorea</taxon>
        <taxon>Rhabditida</taxon>
        <taxon>Rhabditina</taxon>
        <taxon>Rhabditomorpha</taxon>
        <taxon>Strongyloidea</taxon>
        <taxon>Metastrongylidae</taxon>
        <taxon>Parelaphostrongylus</taxon>
    </lineage>
</organism>